<dbReference type="EMBL" id="CP014585">
    <property type="protein sequence ID" value="ANZ74970.1"/>
    <property type="molecule type" value="Genomic_DNA"/>
</dbReference>
<keyword evidence="2" id="KW-0507">mRNA processing</keyword>
<dbReference type="GO" id="GO:0030623">
    <property type="term" value="F:U5 snRNA binding"/>
    <property type="evidence" value="ECO:0007669"/>
    <property type="project" value="TreeGrafter"/>
</dbReference>
<dbReference type="GO" id="GO:0003924">
    <property type="term" value="F:GTPase activity"/>
    <property type="evidence" value="ECO:0007669"/>
    <property type="project" value="InterPro"/>
</dbReference>
<dbReference type="Pfam" id="PF00679">
    <property type="entry name" value="EFG_C"/>
    <property type="match status" value="1"/>
</dbReference>
<dbReference type="GO" id="GO:0046540">
    <property type="term" value="C:U4/U6 x U5 tri-snRNP complex"/>
    <property type="evidence" value="ECO:0007669"/>
    <property type="project" value="TreeGrafter"/>
</dbReference>
<dbReference type="InterPro" id="IPR005517">
    <property type="entry name" value="Transl_elong_EFG/EF2_IV"/>
</dbReference>
<dbReference type="Pfam" id="PF03764">
    <property type="entry name" value="EFG_IV"/>
    <property type="match status" value="1"/>
</dbReference>
<keyword evidence="4" id="KW-0342">GTP-binding</keyword>
<dbReference type="GO" id="GO:0005525">
    <property type="term" value="F:GTP binding"/>
    <property type="evidence" value="ECO:0007669"/>
    <property type="project" value="UniProtKB-KW"/>
</dbReference>
<evidence type="ECO:0000256" key="5">
    <source>
        <dbReference type="ARBA" id="ARBA00023187"/>
    </source>
</evidence>
<keyword evidence="5" id="KW-0508">mRNA splicing</keyword>
<evidence type="ECO:0000256" key="6">
    <source>
        <dbReference type="ARBA" id="ARBA00023242"/>
    </source>
</evidence>
<evidence type="ECO:0000256" key="7">
    <source>
        <dbReference type="ARBA" id="ARBA00055641"/>
    </source>
</evidence>
<comment type="function">
    <text evidence="7">Component of the U5 snRNP complex required for pre-mRNA splicing. Binds GTP.</text>
</comment>
<feature type="compositionally biased region" description="Polar residues" evidence="8">
    <location>
        <begin position="49"/>
        <end position="59"/>
    </location>
</feature>
<sequence>MDEEIYDEFGNLIGGENDSLVSSSESEIEDITVEKSEERSDVASHSENESPTSDDQQLVPTFEKVYGNEVEVLVEQEDAQDINVPLVQPEIVKSVKIEETDLPSTTYSKDYLAQLSQIPERVTNLAFVGNLHSGKTSFIDMLVEDTHDYIHQEAQPSKSYKPQRYTDTYKLEIERQASIKSTPITILGTNLAGQSSVLNIIDTPGHIDFADELAVSLRAVDNAVIVLDCLEGLTIGTELVIENCLKTGTNMILMVNKFDRLILELKLPIQDAYFKLRHVIEQVNLFIKESPYLTENYKSKRLSPELGNVCFASATLNTCFTLYSFAELYVQTKQLPVDPAELSKRLWGDVYFDPEVRKFSNKGKDRSFIKFILEPIYKLVSITLTKTPEDLSLSLAKLDITDISKKSLQLDSQVLLKIIFKRFFGKPLHAFTSLLNKSAVSPMESTETKFSSIYYGPDISCDSSRPLVAIVTKLLDASQGTSFLGLCRVVSGTLESGSQITVIGEGFSESYDEDSVTVPVSALFIPGGRYQIPVSKVSAGNICLLSSDESFENFVSRQVVIHDSSNTEKFNMEAIDYILTPVLKVALQPMNLSETPKFLTGLRKIKKSFPGSQIKVEESGEHVVIGSGEFYMDCLLHDLRYLYTDIEIKVSDPVTKFMESCIESSKVRIPVESSNGKNSISIIAEPLEPKIAKDMESGRIDVQYRQSTLKYERFISRWFKDYGWDSLAANSIWSLGPESHDTNILIDDTLPDEVDKKALNGLQDSIIQGFKWAAREGPLCDEPIRNTKFKIIEASIAPDPLDANGGQIIPMMRKACYLALMITTPKLMEPVYQIDILCRSDVVGKLEKLLDKRRGTILHDTPIGGTQLYRVVGLVPVIDSFGLETDIRVLTQGLATCLLHFSKWDIVPGDPLDEHAFIPQLKPAPFNSLARDFVTKTRKRKGIGQDPSLTKYLDESVVMELRESGVI</sequence>
<dbReference type="Gene3D" id="3.30.70.870">
    <property type="entry name" value="Elongation Factor G (Translational Gtpase), domain 3"/>
    <property type="match status" value="1"/>
</dbReference>
<dbReference type="NCBIfam" id="TIGR00231">
    <property type="entry name" value="small_GTP"/>
    <property type="match status" value="1"/>
</dbReference>
<dbReference type="InterPro" id="IPR031950">
    <property type="entry name" value="EFTUD2_N"/>
</dbReference>
<feature type="domain" description="Tr-type G" evidence="9">
    <location>
        <begin position="120"/>
        <end position="389"/>
    </location>
</feature>
<dbReference type="SUPFAM" id="SSF50447">
    <property type="entry name" value="Translation proteins"/>
    <property type="match status" value="1"/>
</dbReference>
<dbReference type="AlphaFoldDB" id="A0A1B2JAD4"/>
<evidence type="ECO:0000256" key="3">
    <source>
        <dbReference type="ARBA" id="ARBA00022741"/>
    </source>
</evidence>
<organism evidence="10 11">
    <name type="scientific">Komagataella pastoris</name>
    <name type="common">Yeast</name>
    <name type="synonym">Pichia pastoris</name>
    <dbReference type="NCBI Taxonomy" id="4922"/>
    <lineage>
        <taxon>Eukaryota</taxon>
        <taxon>Fungi</taxon>
        <taxon>Dikarya</taxon>
        <taxon>Ascomycota</taxon>
        <taxon>Saccharomycotina</taxon>
        <taxon>Pichiomycetes</taxon>
        <taxon>Pichiales</taxon>
        <taxon>Pichiaceae</taxon>
        <taxon>Komagataella</taxon>
    </lineage>
</organism>
<evidence type="ECO:0000256" key="1">
    <source>
        <dbReference type="ARBA" id="ARBA00004123"/>
    </source>
</evidence>
<dbReference type="Gene3D" id="3.30.70.240">
    <property type="match status" value="1"/>
</dbReference>
<dbReference type="SUPFAM" id="SSF52540">
    <property type="entry name" value="P-loop containing nucleoside triphosphate hydrolases"/>
    <property type="match status" value="1"/>
</dbReference>
<dbReference type="InterPro" id="IPR020568">
    <property type="entry name" value="Ribosomal_Su5_D2-typ_SF"/>
</dbReference>
<dbReference type="Gene3D" id="3.30.230.10">
    <property type="match status" value="1"/>
</dbReference>
<keyword evidence="6" id="KW-0539">Nucleus</keyword>
<feature type="compositionally biased region" description="Basic and acidic residues" evidence="8">
    <location>
        <begin position="32"/>
        <end position="48"/>
    </location>
</feature>
<dbReference type="InterPro" id="IPR000640">
    <property type="entry name" value="EFG_V-like"/>
</dbReference>
<keyword evidence="3" id="KW-0547">Nucleotide-binding</keyword>
<dbReference type="PROSITE" id="PS51722">
    <property type="entry name" value="G_TR_2"/>
    <property type="match status" value="1"/>
</dbReference>
<evidence type="ECO:0000256" key="2">
    <source>
        <dbReference type="ARBA" id="ARBA00022664"/>
    </source>
</evidence>
<dbReference type="GO" id="GO:0000974">
    <property type="term" value="C:Prp19 complex"/>
    <property type="evidence" value="ECO:0007669"/>
    <property type="project" value="UniProtKB-ARBA"/>
</dbReference>
<dbReference type="Gene3D" id="3.40.50.300">
    <property type="entry name" value="P-loop containing nucleotide triphosphate hydrolases"/>
    <property type="match status" value="1"/>
</dbReference>
<dbReference type="FunFam" id="3.30.230.10:FF:000009">
    <property type="entry name" value="116 kDa U5 small nuclear ribonucleoprotein component"/>
    <property type="match status" value="1"/>
</dbReference>
<dbReference type="CDD" id="cd01683">
    <property type="entry name" value="EF2_IV_snRNP"/>
    <property type="match status" value="1"/>
</dbReference>
<proteinExistence type="predicted"/>
<dbReference type="InterPro" id="IPR009000">
    <property type="entry name" value="Transl_B-barrel_sf"/>
</dbReference>
<dbReference type="InterPro" id="IPR035647">
    <property type="entry name" value="EFG_III/V"/>
</dbReference>
<gene>
    <name evidence="10" type="primary">SNU114</name>
    <name evidence="10" type="ORF">ATY40_BA7501973</name>
</gene>
<dbReference type="FunFam" id="3.40.50.300:FF:000646">
    <property type="entry name" value="U5 small nuclear ribonucleoprotein component"/>
    <property type="match status" value="1"/>
</dbReference>
<dbReference type="SUPFAM" id="SSF54211">
    <property type="entry name" value="Ribosomal protein S5 domain 2-like"/>
    <property type="match status" value="1"/>
</dbReference>
<dbReference type="OrthoDB" id="364892at2759"/>
<dbReference type="InterPro" id="IPR005225">
    <property type="entry name" value="Small_GTP-bd"/>
</dbReference>
<dbReference type="SMART" id="SM00838">
    <property type="entry name" value="EFG_C"/>
    <property type="match status" value="1"/>
</dbReference>
<dbReference type="PANTHER" id="PTHR42908:SF6">
    <property type="entry name" value="116 KDA U5 SMALL NUCLEAR RIBONUCLEOPROTEIN COMPONENT"/>
    <property type="match status" value="1"/>
</dbReference>
<feature type="region of interest" description="Disordered" evidence="8">
    <location>
        <begin position="1"/>
        <end position="59"/>
    </location>
</feature>
<evidence type="ECO:0000313" key="11">
    <source>
        <dbReference type="Proteomes" id="UP000094565"/>
    </source>
</evidence>
<dbReference type="Pfam" id="PF00009">
    <property type="entry name" value="GTP_EFTU"/>
    <property type="match status" value="1"/>
</dbReference>
<reference evidence="10 11" key="1">
    <citation type="submission" date="2016-02" db="EMBL/GenBank/DDBJ databases">
        <title>Comparative genomic and transcriptomic foundation for Pichia pastoris.</title>
        <authorList>
            <person name="Love K.R."/>
            <person name="Shah K.A."/>
            <person name="Whittaker C.A."/>
            <person name="Wu J."/>
            <person name="Bartlett M.C."/>
            <person name="Ma D."/>
            <person name="Leeson R.L."/>
            <person name="Priest M."/>
            <person name="Young S.K."/>
            <person name="Love J.C."/>
        </authorList>
    </citation>
    <scope>NUCLEOTIDE SEQUENCE [LARGE SCALE GENOMIC DNA]</scope>
    <source>
        <strain evidence="10 11">ATCC 28485</strain>
    </source>
</reference>
<dbReference type="SMART" id="SM00889">
    <property type="entry name" value="EFG_IV"/>
    <property type="match status" value="1"/>
</dbReference>
<protein>
    <submittedName>
        <fullName evidence="10">BA75_01973T0</fullName>
    </submittedName>
</protein>
<keyword evidence="11" id="KW-1185">Reference proteome</keyword>
<dbReference type="InterPro" id="IPR000795">
    <property type="entry name" value="T_Tr_GTP-bd_dom"/>
</dbReference>
<dbReference type="SUPFAM" id="SSF54980">
    <property type="entry name" value="EF-G C-terminal domain-like"/>
    <property type="match status" value="2"/>
</dbReference>
<name>A0A1B2JAD4_PICPA</name>
<evidence type="ECO:0000313" key="10">
    <source>
        <dbReference type="EMBL" id="ANZ74970.1"/>
    </source>
</evidence>
<dbReference type="InterPro" id="IPR014721">
    <property type="entry name" value="Ribsml_uS5_D2-typ_fold_subgr"/>
</dbReference>
<dbReference type="GO" id="GO:0005682">
    <property type="term" value="C:U5 snRNP"/>
    <property type="evidence" value="ECO:0007669"/>
    <property type="project" value="UniProtKB-ARBA"/>
</dbReference>
<dbReference type="FunFam" id="3.30.70.240:FF:000022">
    <property type="entry name" value="U5 snRNP-specific protein"/>
    <property type="match status" value="1"/>
</dbReference>
<evidence type="ECO:0000256" key="8">
    <source>
        <dbReference type="SAM" id="MobiDB-lite"/>
    </source>
</evidence>
<dbReference type="Pfam" id="PF16004">
    <property type="entry name" value="EFTUD2"/>
    <property type="match status" value="1"/>
</dbReference>
<dbReference type="GO" id="GO:0071007">
    <property type="term" value="C:U2-type catalytic step 2 spliceosome"/>
    <property type="evidence" value="ECO:0007669"/>
    <property type="project" value="TreeGrafter"/>
</dbReference>
<dbReference type="InterPro" id="IPR027417">
    <property type="entry name" value="P-loop_NTPase"/>
</dbReference>
<dbReference type="PANTHER" id="PTHR42908">
    <property type="entry name" value="TRANSLATION ELONGATION FACTOR-RELATED"/>
    <property type="match status" value="1"/>
</dbReference>
<dbReference type="GO" id="GO:0000398">
    <property type="term" value="P:mRNA splicing, via spliceosome"/>
    <property type="evidence" value="ECO:0007669"/>
    <property type="project" value="TreeGrafter"/>
</dbReference>
<dbReference type="PRINTS" id="PR00315">
    <property type="entry name" value="ELONGATNFCT"/>
</dbReference>
<comment type="subcellular location">
    <subcellularLocation>
        <location evidence="1">Nucleus</location>
    </subcellularLocation>
</comment>
<dbReference type="FunFam" id="3.30.70.870:FF:000002">
    <property type="entry name" value="Translation elongation factor 2"/>
    <property type="match status" value="1"/>
</dbReference>
<dbReference type="Gene3D" id="3.90.1430.10">
    <property type="entry name" value="Yeast translation eEF2 (G' domain)"/>
    <property type="match status" value="1"/>
</dbReference>
<evidence type="ECO:0000259" key="9">
    <source>
        <dbReference type="PROSITE" id="PS51722"/>
    </source>
</evidence>
<dbReference type="Gene3D" id="2.40.30.10">
    <property type="entry name" value="Translation factors"/>
    <property type="match status" value="1"/>
</dbReference>
<dbReference type="GO" id="GO:0005829">
    <property type="term" value="C:cytosol"/>
    <property type="evidence" value="ECO:0007669"/>
    <property type="project" value="TreeGrafter"/>
</dbReference>
<evidence type="ECO:0000256" key="4">
    <source>
        <dbReference type="ARBA" id="ARBA00023134"/>
    </source>
</evidence>
<dbReference type="Proteomes" id="UP000094565">
    <property type="component" value="Chromosome 2"/>
</dbReference>
<accession>A0A1B2JAD4</accession>